<evidence type="ECO:0000313" key="3">
    <source>
        <dbReference type="EMBL" id="HJC70320.1"/>
    </source>
</evidence>
<reference evidence="3" key="1">
    <citation type="journal article" date="2021" name="PeerJ">
        <title>Extensive microbial diversity within the chicken gut microbiome revealed by metagenomics and culture.</title>
        <authorList>
            <person name="Gilroy R."/>
            <person name="Ravi A."/>
            <person name="Getino M."/>
            <person name="Pursley I."/>
            <person name="Horton D.L."/>
            <person name="Alikhan N.F."/>
            <person name="Baker D."/>
            <person name="Gharbi K."/>
            <person name="Hall N."/>
            <person name="Watson M."/>
            <person name="Adriaenssens E.M."/>
            <person name="Foster-Nyarko E."/>
            <person name="Jarju S."/>
            <person name="Secka A."/>
            <person name="Antonio M."/>
            <person name="Oren A."/>
            <person name="Chaudhuri R.R."/>
            <person name="La Ragione R."/>
            <person name="Hildebrand F."/>
            <person name="Pallen M.J."/>
        </authorList>
    </citation>
    <scope>NUCLEOTIDE SEQUENCE</scope>
    <source>
        <strain evidence="3">CHK130-7132</strain>
    </source>
</reference>
<dbReference type="InterPro" id="IPR051200">
    <property type="entry name" value="Host-pathogen_enzymatic-act"/>
</dbReference>
<dbReference type="Gene3D" id="2.130.10.10">
    <property type="entry name" value="YVTN repeat-like/Quinoprotein amine dehydrogenase"/>
    <property type="match status" value="2"/>
</dbReference>
<feature type="compositionally biased region" description="Low complexity" evidence="1">
    <location>
        <begin position="47"/>
        <end position="58"/>
    </location>
</feature>
<dbReference type="PANTHER" id="PTHR47197">
    <property type="entry name" value="PROTEIN NIRF"/>
    <property type="match status" value="1"/>
</dbReference>
<dbReference type="InterPro" id="IPR015943">
    <property type="entry name" value="WD40/YVTN_repeat-like_dom_sf"/>
</dbReference>
<protein>
    <submittedName>
        <fullName evidence="3">Beta-propeller fold lactonase family protein</fullName>
    </submittedName>
</protein>
<dbReference type="SUPFAM" id="SSF51004">
    <property type="entry name" value="C-terminal (heme d1) domain of cytochrome cd1-nitrite reductase"/>
    <property type="match status" value="1"/>
</dbReference>
<dbReference type="Proteomes" id="UP000823854">
    <property type="component" value="Unassembled WGS sequence"/>
</dbReference>
<feature type="region of interest" description="Disordered" evidence="1">
    <location>
        <begin position="47"/>
        <end position="70"/>
    </location>
</feature>
<evidence type="ECO:0000256" key="2">
    <source>
        <dbReference type="SAM" id="Phobius"/>
    </source>
</evidence>
<dbReference type="Pfam" id="PF10282">
    <property type="entry name" value="Lactonase"/>
    <property type="match status" value="1"/>
</dbReference>
<dbReference type="EMBL" id="DWWC01000244">
    <property type="protein sequence ID" value="HJC70320.1"/>
    <property type="molecule type" value="Genomic_DNA"/>
</dbReference>
<dbReference type="InterPro" id="IPR011964">
    <property type="entry name" value="YVTN_b-propeller_repeat"/>
</dbReference>
<name>A0A9D2Q3Q2_9MICO</name>
<evidence type="ECO:0000256" key="1">
    <source>
        <dbReference type="SAM" id="MobiDB-lite"/>
    </source>
</evidence>
<comment type="caution">
    <text evidence="3">The sequence shown here is derived from an EMBL/GenBank/DDBJ whole genome shotgun (WGS) entry which is preliminary data.</text>
</comment>
<gene>
    <name evidence="3" type="ORF">H9932_11700</name>
</gene>
<dbReference type="InterPro" id="IPR019405">
    <property type="entry name" value="Lactonase_7-beta_prop"/>
</dbReference>
<feature type="transmembrane region" description="Helical" evidence="2">
    <location>
        <begin position="21"/>
        <end position="43"/>
    </location>
</feature>
<keyword evidence="2" id="KW-0472">Membrane</keyword>
<sequence>MQAKHRRKPLRHGRSAHQFAVAMAIMSLVLAGGAVTGLGAAMLRPDGAAPAAPAASAPTLPPGDPSNTTRLVHHERITGDISPKSVVASPSGTVIANNMMYNHTSTLYDASSLELTATVADTVDLAEFGHPERAGETTGAPVEAVFSPDGKHAYVSQYSLKGPGAGETATDDCAAGDAIGNSAVYRLDLTTNEWDQVIEVGRVPKFISLSPDGTVALVSNWCDSSVSVVDLAEGEELRQIPVDSAPRGSVVLPDNRTAYVAAMYADELYRVDLVNGQSELVLETGRKPRHLVLSPDASRMYLTESGADRLLELDTATGEVLREVETGREPRSMAISPDGLALYVVNYYANTVTKFDTETFEAIQTVEVGQNPIGITYEPTERRVWVANYAGSIDVFDDTAARDGTMEP</sequence>
<dbReference type="NCBIfam" id="TIGR02276">
    <property type="entry name" value="beta_rpt_yvtn"/>
    <property type="match status" value="1"/>
</dbReference>
<dbReference type="AlphaFoldDB" id="A0A9D2Q3Q2"/>
<accession>A0A9D2Q3Q2</accession>
<keyword evidence="2" id="KW-1133">Transmembrane helix</keyword>
<reference evidence="3" key="2">
    <citation type="submission" date="2021-04" db="EMBL/GenBank/DDBJ databases">
        <authorList>
            <person name="Gilroy R."/>
        </authorList>
    </citation>
    <scope>NUCLEOTIDE SEQUENCE</scope>
    <source>
        <strain evidence="3">CHK130-7132</strain>
    </source>
</reference>
<evidence type="ECO:0000313" key="4">
    <source>
        <dbReference type="Proteomes" id="UP000823854"/>
    </source>
</evidence>
<dbReference type="InterPro" id="IPR011048">
    <property type="entry name" value="Haem_d1_sf"/>
</dbReference>
<dbReference type="PANTHER" id="PTHR47197:SF3">
    <property type="entry name" value="DIHYDRO-HEME D1 DEHYDROGENASE"/>
    <property type="match status" value="1"/>
</dbReference>
<keyword evidence="2" id="KW-0812">Transmembrane</keyword>
<organism evidence="3 4">
    <name type="scientific">Candidatus Brachybacterium intestinipullorum</name>
    <dbReference type="NCBI Taxonomy" id="2838512"/>
    <lineage>
        <taxon>Bacteria</taxon>
        <taxon>Bacillati</taxon>
        <taxon>Actinomycetota</taxon>
        <taxon>Actinomycetes</taxon>
        <taxon>Micrococcales</taxon>
        <taxon>Dermabacteraceae</taxon>
        <taxon>Brachybacterium</taxon>
    </lineage>
</organism>
<proteinExistence type="predicted"/>